<dbReference type="GO" id="GO:0055085">
    <property type="term" value="P:transmembrane transport"/>
    <property type="evidence" value="ECO:0007669"/>
    <property type="project" value="InterPro"/>
</dbReference>
<gene>
    <name evidence="9" type="ORF">OMP40_09700</name>
</gene>
<dbReference type="Gene3D" id="1.10.3720.10">
    <property type="entry name" value="MetI-like"/>
    <property type="match status" value="1"/>
</dbReference>
<evidence type="ECO:0000256" key="1">
    <source>
        <dbReference type="ARBA" id="ARBA00004651"/>
    </source>
</evidence>
<dbReference type="Pfam" id="PF00528">
    <property type="entry name" value="BPD_transp_1"/>
    <property type="match status" value="1"/>
</dbReference>
<dbReference type="PROSITE" id="PS50928">
    <property type="entry name" value="ABC_TM1"/>
    <property type="match status" value="1"/>
</dbReference>
<dbReference type="AlphaFoldDB" id="A0A9X4KRY1"/>
<proteinExistence type="inferred from homology"/>
<keyword evidence="10" id="KW-1185">Reference proteome</keyword>
<feature type="transmembrane region" description="Helical" evidence="7">
    <location>
        <begin position="179"/>
        <end position="204"/>
    </location>
</feature>
<evidence type="ECO:0000256" key="7">
    <source>
        <dbReference type="RuleBase" id="RU363032"/>
    </source>
</evidence>
<feature type="transmembrane region" description="Helical" evidence="7">
    <location>
        <begin position="237"/>
        <end position="257"/>
    </location>
</feature>
<evidence type="ECO:0000259" key="8">
    <source>
        <dbReference type="PROSITE" id="PS50928"/>
    </source>
</evidence>
<evidence type="ECO:0000256" key="6">
    <source>
        <dbReference type="ARBA" id="ARBA00023136"/>
    </source>
</evidence>
<evidence type="ECO:0000313" key="10">
    <source>
        <dbReference type="Proteomes" id="UP001153404"/>
    </source>
</evidence>
<dbReference type="SUPFAM" id="SSF161098">
    <property type="entry name" value="MetI-like"/>
    <property type="match status" value="1"/>
</dbReference>
<keyword evidence="5 7" id="KW-1133">Transmembrane helix</keyword>
<keyword evidence="4 7" id="KW-0812">Transmembrane</keyword>
<dbReference type="CDD" id="cd06261">
    <property type="entry name" value="TM_PBP2"/>
    <property type="match status" value="1"/>
</dbReference>
<comment type="subcellular location">
    <subcellularLocation>
        <location evidence="1 7">Cell membrane</location>
        <topology evidence="1 7">Multi-pass membrane protein</topology>
    </subcellularLocation>
</comment>
<dbReference type="InterPro" id="IPR035906">
    <property type="entry name" value="MetI-like_sf"/>
</dbReference>
<dbReference type="RefSeq" id="WP_277530960.1">
    <property type="nucleotide sequence ID" value="NZ_JAPDIA010000003.1"/>
</dbReference>
<evidence type="ECO:0000256" key="2">
    <source>
        <dbReference type="ARBA" id="ARBA00022448"/>
    </source>
</evidence>
<feature type="transmembrane region" description="Helical" evidence="7">
    <location>
        <begin position="73"/>
        <end position="94"/>
    </location>
</feature>
<sequence length="273" mass="30058">MRMSGALTALRLVLLLALSLIVVVPLLFILLSAVKDAQQAALMRLELPDAWHWSNFKVVFEQGRMLRGLTNSAIVTTGSVVLSISIGVMGAFIAARRSGRLIAVIYTLFLAGLIAPPSIIPTVKLMQSLHLNNQFLGVILLYAALQTPFILLMMTGFVKAIPREIDESAFVDGARGFGLFIRIILPLLLPSITTATVFVFLGVWNDFQWPLYLLGSSDMWTIPMSVYMFKSKFGTDWNYVFADLLIAMAPVLLVYAVGQRFIIEEMTAGAIKG</sequence>
<keyword evidence="3" id="KW-1003">Cell membrane</keyword>
<dbReference type="InterPro" id="IPR000515">
    <property type="entry name" value="MetI-like"/>
</dbReference>
<dbReference type="PANTHER" id="PTHR43744">
    <property type="entry name" value="ABC TRANSPORTER PERMEASE PROTEIN MG189-RELATED-RELATED"/>
    <property type="match status" value="1"/>
</dbReference>
<dbReference type="PANTHER" id="PTHR43744:SF3">
    <property type="entry name" value="LACTOSE TRANSPORT SYSTEM PERMEASE PROTEIN LACG"/>
    <property type="match status" value="1"/>
</dbReference>
<protein>
    <submittedName>
        <fullName evidence="9">Carbohydrate ABC transporter permease</fullName>
    </submittedName>
</protein>
<evidence type="ECO:0000256" key="3">
    <source>
        <dbReference type="ARBA" id="ARBA00022475"/>
    </source>
</evidence>
<feature type="transmembrane region" description="Helical" evidence="7">
    <location>
        <begin position="135"/>
        <end position="158"/>
    </location>
</feature>
<name>A0A9X4KRY1_9BACL</name>
<evidence type="ECO:0000313" key="9">
    <source>
        <dbReference type="EMBL" id="MDG0809583.1"/>
    </source>
</evidence>
<dbReference type="Proteomes" id="UP001153404">
    <property type="component" value="Unassembled WGS sequence"/>
</dbReference>
<feature type="transmembrane region" description="Helical" evidence="7">
    <location>
        <begin position="101"/>
        <end position="123"/>
    </location>
</feature>
<accession>A0A9X4KRY1</accession>
<organism evidence="9 10">
    <name type="scientific">Cohnella rhizosphaerae</name>
    <dbReference type="NCBI Taxonomy" id="1457232"/>
    <lineage>
        <taxon>Bacteria</taxon>
        <taxon>Bacillati</taxon>
        <taxon>Bacillota</taxon>
        <taxon>Bacilli</taxon>
        <taxon>Bacillales</taxon>
        <taxon>Paenibacillaceae</taxon>
        <taxon>Cohnella</taxon>
    </lineage>
</organism>
<keyword evidence="6 7" id="KW-0472">Membrane</keyword>
<evidence type="ECO:0000256" key="4">
    <source>
        <dbReference type="ARBA" id="ARBA00022692"/>
    </source>
</evidence>
<evidence type="ECO:0000256" key="5">
    <source>
        <dbReference type="ARBA" id="ARBA00022989"/>
    </source>
</evidence>
<comment type="caution">
    <text evidence="9">The sequence shown here is derived from an EMBL/GenBank/DDBJ whole genome shotgun (WGS) entry which is preliminary data.</text>
</comment>
<dbReference type="GO" id="GO:0005886">
    <property type="term" value="C:plasma membrane"/>
    <property type="evidence" value="ECO:0007669"/>
    <property type="project" value="UniProtKB-SubCell"/>
</dbReference>
<comment type="similarity">
    <text evidence="7">Belongs to the binding-protein-dependent transport system permease family.</text>
</comment>
<reference evidence="9" key="1">
    <citation type="submission" date="2022-10" db="EMBL/GenBank/DDBJ databases">
        <title>Comparative genomic analysis of Cohnella hashimotonis sp. nov., isolated from the International Space Station.</title>
        <authorList>
            <person name="Simpson A."/>
            <person name="Venkateswaran K."/>
        </authorList>
    </citation>
    <scope>NUCLEOTIDE SEQUENCE</scope>
    <source>
        <strain evidence="9">DSM 28161</strain>
    </source>
</reference>
<keyword evidence="2 7" id="KW-0813">Transport</keyword>
<dbReference type="EMBL" id="JAPDIA010000003">
    <property type="protein sequence ID" value="MDG0809583.1"/>
    <property type="molecule type" value="Genomic_DNA"/>
</dbReference>
<feature type="domain" description="ABC transmembrane type-1" evidence="8">
    <location>
        <begin position="69"/>
        <end position="258"/>
    </location>
</feature>